<sequence length="4675" mass="525212">MDCRHNDLQLADTNGPYFLEKIGLKFRWAGFICVRGVNMRFPLKSGITVHVHADEVGCEVKVMRRPRKRLLRFWRRIRGEDMRRWPADHSFVAQNDYHLPSTLGPQKNATFASNSQQMPTSLNTTNRSRTYSSANSSPVRESFDSEFVGGGYDDSISGIRRRHSSSSHKDATQHEYLTSFPKLSPDDTAKPPTRNLSGSNMPNIASGGFGTSRNLSSPMLSDLPQQSSTNSMAGVLNNGLKRDRDSPVRNVTEGSRNSTPQNQPPKPLSKGKTLYESLSSSASRSSSVQPVGQLRRSPSPSDEPDPLSKRLQIYALGVKIRIFVNPRSIDTRRSSFHSKNSSKSLEQQQKRGNTTGDTRSSNKDDDDVAQAYKAAQKSAAKLAQSITRMLRAAVYATAWISPWLEILINGVQIMVSDDDTAAKSGEGFTIQVRTIKTRADAAMIDGNGPSFSNFITWIKEAYSFISGKIAYWYTGRKPKKDTSPSKSKSRPIPRPSSPNLDRPETPMSDKFFSLRDSKIHADKRYIFGKYMVSIDIKFTGFEIMSGVDSTTGLYNSTWELVKIRLLKGFMVGDGSGGIANTRKSVSDAFQASQDSIISLEAVTDFFGSPAEVLSRLDLSSARIKGDGLESVITDFIAMIKHYQYLHPNTDELDIASSFEESRFASWKARMSDSTRAGLNTLAGSSGKSTRIAEKTLSDQFERILETIAMSSIPQVKMHFTHSLFSNLSLRYIGFSIFMKDFVFDLPIVNKIPAHERLVTLPSTIRFRERDASVTLEWGIVNEERIFDTNSVHSETQANGSHHQGHISKRSGETSTRNSSCSSNSEYPSRVSLSATENSEMSSDSDSKRASSKLRRRISRGRGLSGFMRNQYDLSIESCFQAMWELGSMQVTTSSQDVSSSKSVVEELNPSMTGLRIESARAIFTLPLYTTSLAQPTNPVRRNLDVELNVQKPSILMDLKTRLAFDYAMSWLDGLKLRISSGIPQDISVPHFNVGHGASGFGTASVGQNASMKPGTNSKQQAIRLAWIKYLLRDAQCNATINQIRYGIRPKSANASRVERGSSSTIHDLVMFIERATGSVSLRFPLSDHLSKGLLPFICPEIDFEFKTTPIIGRWVDVKHDLLSQMRRVPEDGAPGWNEDTVIRSNRGPRVVGKLNLVIGKREFLADSPRCKLDVEVVISDLVAAIRHREYMRWISQLPIWETCSFAQDRANESISKNFKQKESENPVPLAPLEERRKEVQATIRVSFHELRVTSTFCDNDEDKMSDIQHGIRLVFRDGGFETRINGGVPTLTSSFALKPDSPTATYNLHAHKVALYLLDTSPRPRVAGQFDTRPPSTISVCELRDWKEFAVERHIAFDNVSVDMAFHSHMHGQPKIVVDINSSLLRSVHSVSSIYRLYVFINHIIYWKRRTGIGKAAVGYVKVPTPSSELYISVKADELQMTGDLPIPDVHTNDMVMVEEGAKTNQKNNLVLRLPKAKFDLVKSKERSNMDIVMCLEGTYARLYGQPINKFKPSLSKRYPMINLNLPQIRMYFPNSEKREAESKKNGTRLNNADKLIDIIFSQGSINIANDYDIHQAIDGFILLQKGSKRVAREMYKVSKPAVPESFSELKPGEKALGNDIIKYFTNPKTWLPGYIRPLISEPPKQPIAIPEPEDLPTIRITGNLLTTEFEDDPFETALSRIYQVGKREQVERLGRLSAFEKRAAKMRQEAKEELHETFKDTTTPTVHVDECGMGFTHQGNPSRAHISKATTDTSSVATPHAPGRFRSFRRSSHIKSSSQSVRQIQGSNHPTAEHLPFESLPSMRTGHSFHTYASSVAPDGESRIGDTVDVDKESRRFRPRKKSNAIEGLTPLVDPADQFRRSRFASWNSSSSQAFIDSNGSLNNPTNLSTESIDKTRTNSIGTYRSLLKETEDDINEARHKLYEFESKNWVKKIRGYMYPPFESGGDIRKQGSSNTNSSKAHEGKMQQSESKPPYPYTPSSWRHPTVHLSSLRLSPVRAVLEAPLSLLEFNSVEDYLRDMDEHSPRGIDWLTLIPWRIKVKCGSLLWQIRDFPFPFIYVPDPFVKRYADNPKKRDSLDFENFRGGIDISSTVVIAEPAPGPESIRNFTIPIGYRDPGQPPFSDPILRWSLAKSLVFPRIYSTFSVLLNVSPTLPLHPNTSLSHLVSPCTLEEKVSLNESSITKSILISWGTCMQSSVTALSQRFESLSKAAPDVSPSIGWWDKLRSRLFYRGRVATFDIHEDMLDPSIPESEIISLSRISSSGESLPTLMKEATRLDSLKVDCPTGDILFYFRGGRDPYDVTDYSRGLLISYRGAVRISIGEDKEHPAIISHTKNSSGTLDGDSSGADDPTPPIHLNEFVKLRCLEFLIGLPMIRSIHKDIIDPTDEKECLPDTDSLTLDLPSDTESPEYSRLLSDPKLRSRLIRSVRRKILNERIRFAIGSKNSEHIFRKVILRLSKGVRFGIGLCAEAIPNSEGKIVNQWKIIPKALEHMTPEQLATHDSFAGFRSLFLHCQFSLQCPFEIEPRDPKSPKMRRPKRFSKSHRAKPPIYLSKPYFEWSPSEVDAFCSPFHKIGYNEMDVGSSDNTTPEKDTEDDQGFFQPFSIFELPKDLYREWGALADFKTYEPQEHTKRYPKLATNDSTVYCEINSSPGVINHITAFTPLFASNMILPIRKGNLYPEIEKADIKIGQCLRSTRVVLNLDSVEIAHTQRDIEMKELETREFEKLGYKIHSDRDAESDTDKKHDDDIKPRGVGDSSNTRRASRSITSGAKAEGVTREAKARMTSAKFSLTMIQKTVKLSAKVDKVVDKGNANTTSEDIKSLNDYSFMQSSIDGNDDADADTIDSVSDIPKPDDEKEALMGLRWSLDDADTEIDNLDLRLLQMHFWLPLFIRDIRPASERPKYDKWNGLTLAKDAAVQVTQQELGWFYITSIHDIDSIDLSSAVFDKLTMAHVLWAPHVIYFMQHPEVSQLLQLLHDPKSSRILSTLPKSTEGLVSQTGSRQHRSSTIAVPRTVKDTGSAHKANISQNLQGDYGHNRSISLSHHQPSTPSSKHSSIQKNDLQGIDPPKNISIYRRASLFRLLSKEVSSSQSKGEHTTIENKLEDLLNPTASIRNSRETQIHLLVKRGESLMHARRKVQAQLDNILSRYERRSDYNEEYIKNNLKDWVTLVSSLSSRRKLVNRCLELFGRGENGLPIQKMVDGKLQDNPVVFPQDRQNAAERILESLYRHRFILHSAYLIWNSEVRDIMMRFLYAEDCWRDIRNYISHTTNELVKNVVSGKDGEKGDKVNSRESFSMPGHESQGRERTYNAQNDAATFHGSKTSLSIKSGIRPPNSETATQATNTKQSRRHSRSHSHSSRLTDHNIFDMFSKKDGKKAHREDNEPAHQNSEPSKPTNPIESVADDVAKFNPKYSALFEFVSPQMSLAVHELTSKEAVVASIERCQVHMIDFYEKDEVSNDSNSITTDEYTDKQVVKSRTLVELDGIQLFTVDFQDFVDYPTYLIDCYYGTRGAYVKEDAVPWPPWIPIEMLLSPKRSYSDDRGSRYLIHQDAKQYQKILDRTSGIVDITRIKGTFLKNSSSQDQIAANIGGDSANADHISVNTKITDFTAPSIATSSKENAAKDTGSGNALSRKLGHRTDYYNIYLPEIYLACTSYQYITVYNIVTQLMVYSDPERAAYLDQLNAKLMTTDVTKIESITPIIREAQEKLREHLRVIRQWNSVHLTESTYQEDGPISPYAIEEQQSKSTSLLTLDRRKNTLEIYLRTAMDMLVAAQKARKQYNIRGRHSQDMVTNESTATISQLSRTGSILSKPIRSRHAKEFNKEDPMSIESRSSGEVYGSTTKSVTRKIEVYLTKVTWRMMSGESNPLFDWDIRRGVVRHDTMSDLATRFALDIDVLVVRNLDPKMIFNDIVSPYTPKINERIDFSKHKMIHVEFSELAPVGGISIVESLVIDLHPLRLQLSYDIGKRIINYLYPSYLSHQNTKQDGAFAMSSKNKRTSIASKEIKEDSDSIYYGEPAEGGKFSVQKAPGPLTRYGTTNNWPAHEEVYKHHYQEYLKTRKDSEPIGEQITIIKQRSSKNKTFIYIRVPGHKHCISYQGKKDKNVEDLRDFVFNSPTLEFSNKVESFYELMMDIKREMKGAVFQHTGALLVEKFKQLNGSKAWKKREKVGGVNKLLQYIDEGEDDDSDDDNAKLEAELTEMSKKKYSGGEGDQLRLKSPDIDPECAGFKTEVGQLGNEPVITRTLLLDPRKLMPAKLSLIIPRTISSERLVGTTPLTDSSNIESLLRDKQVVNPTGAPTVKFNIGLNRLPGIEGLQTAASATMPPAPLDYPEERPTIEPQNLHVVTGPKSHPAHTIANQAPRAVSGDSTHLPKLFNMFQGIPTIGRSRTQRKDTTSSLREDSASERFDQKPKGKWSVSIRLPGASKQQGGDAGSTLSAVTESSVSNSGGLITSASHILENMWPIKSVKTSDPLSPTMQGIMDPYGQRQGRTSSPPPLQQPLPAPPYRFEESASHLSFSHSPASPGRAWSILGSSPRRRQSTNTSSPTPEYPSAAVGNGYMMGAPPTGSRKSLTPPPAQPTSRKFSTRTFGNLLPSSASSHRRSRSNSITLGRSPSPTDASTSYQRQQYRHLNSYNGSSYSHNASNTNDISGTNGTRQPRPKSPRSADRESFGGSH</sequence>
<feature type="region of interest" description="Disordered" evidence="2">
    <location>
        <begin position="477"/>
        <end position="509"/>
    </location>
</feature>
<feature type="region of interest" description="Disordered" evidence="2">
    <location>
        <begin position="2333"/>
        <end position="2352"/>
    </location>
</feature>
<feature type="coiled-coil region" evidence="1">
    <location>
        <begin position="1902"/>
        <end position="1929"/>
    </location>
</feature>
<dbReference type="OrthoDB" id="1562405at2759"/>
<feature type="region of interest" description="Disordered" evidence="2">
    <location>
        <begin position="1946"/>
        <end position="1981"/>
    </location>
</feature>
<name>A0A9W7ZY85_9FUNG</name>
<feature type="compositionally biased region" description="Polar residues" evidence="2">
    <location>
        <begin position="252"/>
        <end position="261"/>
    </location>
</feature>
<reference evidence="5" key="1">
    <citation type="submission" date="2022-07" db="EMBL/GenBank/DDBJ databases">
        <title>Phylogenomic reconstructions and comparative analyses of Kickxellomycotina fungi.</title>
        <authorList>
            <person name="Reynolds N.K."/>
            <person name="Stajich J.E."/>
            <person name="Barry K."/>
            <person name="Grigoriev I.V."/>
            <person name="Crous P."/>
            <person name="Smith M.E."/>
        </authorList>
    </citation>
    <scope>NUCLEOTIDE SEQUENCE</scope>
    <source>
        <strain evidence="5">NBRC 100468</strain>
    </source>
</reference>
<feature type="compositionally biased region" description="Polar residues" evidence="2">
    <location>
        <begin position="1749"/>
        <end position="1758"/>
    </location>
</feature>
<feature type="compositionally biased region" description="Basic residues" evidence="2">
    <location>
        <begin position="3347"/>
        <end position="3358"/>
    </location>
</feature>
<feature type="domain" description="FMP27/BLTP2/Hobbit GFWDK motif-containing RBG unit" evidence="3">
    <location>
        <begin position="2147"/>
        <end position="2302"/>
    </location>
</feature>
<feature type="compositionally biased region" description="Basic and acidic residues" evidence="2">
    <location>
        <begin position="4664"/>
        <end position="4675"/>
    </location>
</feature>
<feature type="compositionally biased region" description="Basic and acidic residues" evidence="2">
    <location>
        <begin position="3281"/>
        <end position="3291"/>
    </location>
</feature>
<feature type="compositionally biased region" description="Basic and acidic residues" evidence="2">
    <location>
        <begin position="3360"/>
        <end position="3385"/>
    </location>
</feature>
<dbReference type="SMART" id="SM01214">
    <property type="entry name" value="Fmp27_GFWDK"/>
    <property type="match status" value="1"/>
</dbReference>
<feature type="region of interest" description="Disordered" evidence="2">
    <location>
        <begin position="332"/>
        <end position="365"/>
    </location>
</feature>
<gene>
    <name evidence="5" type="primary">FMP27</name>
    <name evidence="5" type="ORF">H4219_002161</name>
</gene>
<dbReference type="PANTHER" id="PTHR15678:SF6">
    <property type="entry name" value="BRIDGE-LIKE LIPID TRANSFER PROTEIN FAMILY MEMBER 2"/>
    <property type="match status" value="1"/>
</dbReference>
<feature type="compositionally biased region" description="Polar residues" evidence="2">
    <location>
        <begin position="4608"/>
        <end position="4656"/>
    </location>
</feature>
<evidence type="ECO:0000256" key="2">
    <source>
        <dbReference type="SAM" id="MobiDB-lite"/>
    </source>
</evidence>
<feature type="compositionally biased region" description="Basic and acidic residues" evidence="2">
    <location>
        <begin position="4390"/>
        <end position="4411"/>
    </location>
</feature>
<dbReference type="SMART" id="SM01216">
    <property type="entry name" value="Fmp27_WPPW"/>
    <property type="match status" value="1"/>
</dbReference>
<dbReference type="Pfam" id="PF10344">
    <property type="entry name" value="Hobbit"/>
    <property type="match status" value="3"/>
</dbReference>
<accession>A0A9W7ZY85</accession>
<keyword evidence="6" id="KW-1185">Reference proteome</keyword>
<feature type="region of interest" description="Disordered" evidence="2">
    <location>
        <begin position="1739"/>
        <end position="1765"/>
    </location>
</feature>
<feature type="compositionally biased region" description="Polar residues" evidence="2">
    <location>
        <begin position="3038"/>
        <end position="3061"/>
    </location>
</feature>
<feature type="compositionally biased region" description="Polar residues" evidence="2">
    <location>
        <begin position="2987"/>
        <end position="3009"/>
    </location>
</feature>
<feature type="compositionally biased region" description="Polar residues" evidence="2">
    <location>
        <begin position="112"/>
        <end position="139"/>
    </location>
</feature>
<protein>
    <submittedName>
        <fullName evidence="5">Protein SABRE</fullName>
    </submittedName>
</protein>
<feature type="region of interest" description="Disordered" evidence="2">
    <location>
        <begin position="178"/>
        <end position="307"/>
    </location>
</feature>
<feature type="compositionally biased region" description="Polar residues" evidence="2">
    <location>
        <begin position="3309"/>
        <end position="3327"/>
    </location>
</feature>
<feature type="compositionally biased region" description="Polar residues" evidence="2">
    <location>
        <begin position="194"/>
        <end position="203"/>
    </location>
</feature>
<feature type="compositionally biased region" description="Low complexity" evidence="2">
    <location>
        <begin position="812"/>
        <end position="829"/>
    </location>
</feature>
<comment type="caution">
    <text evidence="5">The sequence shown here is derived from an EMBL/GenBank/DDBJ whole genome shotgun (WGS) entry which is preliminary data.</text>
</comment>
<dbReference type="Proteomes" id="UP001150538">
    <property type="component" value="Unassembled WGS sequence"/>
</dbReference>
<feature type="region of interest" description="Disordered" evidence="2">
    <location>
        <begin position="112"/>
        <end position="146"/>
    </location>
</feature>
<dbReference type="InterPro" id="IPR019449">
    <property type="entry name" value="FMP27_WPPW_RBG"/>
</dbReference>
<feature type="compositionally biased region" description="Polar residues" evidence="2">
    <location>
        <begin position="830"/>
        <end position="840"/>
    </location>
</feature>
<organism evidence="5 6">
    <name type="scientific">Mycoemilia scoparia</name>
    <dbReference type="NCBI Taxonomy" id="417184"/>
    <lineage>
        <taxon>Eukaryota</taxon>
        <taxon>Fungi</taxon>
        <taxon>Fungi incertae sedis</taxon>
        <taxon>Zoopagomycota</taxon>
        <taxon>Kickxellomycotina</taxon>
        <taxon>Kickxellomycetes</taxon>
        <taxon>Kickxellales</taxon>
        <taxon>Kickxellaceae</taxon>
        <taxon>Mycoemilia</taxon>
    </lineage>
</organism>
<feature type="compositionally biased region" description="Polar residues" evidence="2">
    <location>
        <begin position="4434"/>
        <end position="4446"/>
    </location>
</feature>
<feature type="region of interest" description="Disordered" evidence="2">
    <location>
        <begin position="3278"/>
        <end position="3400"/>
    </location>
</feature>
<dbReference type="PANTHER" id="PTHR15678">
    <property type="entry name" value="ANTIGEN MLAA-22-RELATED"/>
    <property type="match status" value="1"/>
</dbReference>
<feature type="compositionally biased region" description="Pro residues" evidence="2">
    <location>
        <begin position="4493"/>
        <end position="4505"/>
    </location>
</feature>
<evidence type="ECO:0000259" key="3">
    <source>
        <dbReference type="SMART" id="SM01214"/>
    </source>
</evidence>
<feature type="compositionally biased region" description="Low complexity" evidence="2">
    <location>
        <begin position="277"/>
        <end position="287"/>
    </location>
</feature>
<feature type="compositionally biased region" description="Basic and acidic residues" evidence="2">
    <location>
        <begin position="2734"/>
        <end position="2753"/>
    </location>
</feature>
<feature type="region of interest" description="Disordered" evidence="2">
    <location>
        <begin position="2987"/>
        <end position="3068"/>
    </location>
</feature>
<dbReference type="EMBL" id="JANBPU010000032">
    <property type="protein sequence ID" value="KAJ1919112.1"/>
    <property type="molecule type" value="Genomic_DNA"/>
</dbReference>
<evidence type="ECO:0000313" key="6">
    <source>
        <dbReference type="Proteomes" id="UP001150538"/>
    </source>
</evidence>
<dbReference type="InterPro" id="IPR045167">
    <property type="entry name" value="Hobbit"/>
</dbReference>
<feature type="region of interest" description="Disordered" evidence="2">
    <location>
        <begin position="4469"/>
        <end position="4675"/>
    </location>
</feature>
<evidence type="ECO:0000259" key="4">
    <source>
        <dbReference type="SMART" id="SM01216"/>
    </source>
</evidence>
<feature type="region of interest" description="Disordered" evidence="2">
    <location>
        <begin position="793"/>
        <end position="855"/>
    </location>
</feature>
<feature type="compositionally biased region" description="Polar residues" evidence="2">
    <location>
        <begin position="345"/>
        <end position="359"/>
    </location>
</feature>
<feature type="compositionally biased region" description="Polar residues" evidence="2">
    <location>
        <begin position="3335"/>
        <end position="3346"/>
    </location>
</feature>
<feature type="compositionally biased region" description="Polar residues" evidence="2">
    <location>
        <begin position="211"/>
        <end position="232"/>
    </location>
</feature>
<keyword evidence="1" id="KW-0175">Coiled coil</keyword>
<dbReference type="InterPro" id="IPR019441">
    <property type="entry name" value="FMP27/BLTP2/Hobbit_GFWDK_RBG"/>
</dbReference>
<feature type="region of interest" description="Disordered" evidence="2">
    <location>
        <begin position="4381"/>
        <end position="4446"/>
    </location>
</feature>
<feature type="domain" description="FMP27 WPPW motif-containing RBG unit" evidence="4">
    <location>
        <begin position="2839"/>
        <end position="3531"/>
    </location>
</feature>
<proteinExistence type="predicted"/>
<feature type="compositionally biased region" description="Polar residues" evidence="2">
    <location>
        <begin position="2756"/>
        <end position="2769"/>
    </location>
</feature>
<feature type="compositionally biased region" description="Polar residues" evidence="2">
    <location>
        <begin position="4579"/>
        <end position="4589"/>
    </location>
</feature>
<feature type="compositionally biased region" description="Polar residues" evidence="2">
    <location>
        <begin position="3386"/>
        <end position="3399"/>
    </location>
</feature>
<evidence type="ECO:0000313" key="5">
    <source>
        <dbReference type="EMBL" id="KAJ1919112.1"/>
    </source>
</evidence>
<evidence type="ECO:0000256" key="1">
    <source>
        <dbReference type="SAM" id="Coils"/>
    </source>
</evidence>
<feature type="region of interest" description="Disordered" evidence="2">
    <location>
        <begin position="2734"/>
        <end position="2779"/>
    </location>
</feature>